<dbReference type="RefSeq" id="WP_114627566.1">
    <property type="nucleotide sequence ID" value="NZ_QQNA01000392.1"/>
</dbReference>
<feature type="region of interest" description="Disordered" evidence="1">
    <location>
        <begin position="1"/>
        <end position="36"/>
    </location>
</feature>
<gene>
    <name evidence="4" type="ORF">DVH02_33260</name>
</gene>
<evidence type="ECO:0000259" key="3">
    <source>
        <dbReference type="Pfam" id="PF13930"/>
    </source>
</evidence>
<dbReference type="Pfam" id="PF13930">
    <property type="entry name" value="Endonuclea_NS_2"/>
    <property type="match status" value="1"/>
</dbReference>
<dbReference type="InterPro" id="IPR044927">
    <property type="entry name" value="Endonuclea_NS_2"/>
</dbReference>
<feature type="domain" description="Type VII secretion system protein EssD-like" evidence="3">
    <location>
        <begin position="286"/>
        <end position="344"/>
    </location>
</feature>
<evidence type="ECO:0000259" key="2">
    <source>
        <dbReference type="Pfam" id="PF13699"/>
    </source>
</evidence>
<dbReference type="Pfam" id="PF13699">
    <property type="entry name" value="eCIS_core"/>
    <property type="match status" value="1"/>
</dbReference>
<feature type="domain" description="eCIS core" evidence="2">
    <location>
        <begin position="89"/>
        <end position="160"/>
    </location>
</feature>
<feature type="compositionally biased region" description="Basic residues" evidence="1">
    <location>
        <begin position="17"/>
        <end position="29"/>
    </location>
</feature>
<dbReference type="EMBL" id="QQNA01000392">
    <property type="protein sequence ID" value="RDG31561.1"/>
    <property type="molecule type" value="Genomic_DNA"/>
</dbReference>
<dbReference type="OrthoDB" id="9153660at2"/>
<protein>
    <submittedName>
        <fullName evidence="4">DUF4157 domain-containing protein</fullName>
    </submittedName>
</protein>
<dbReference type="Gene3D" id="3.40.570.10">
    <property type="entry name" value="Extracellular Endonuclease, subunit A"/>
    <property type="match status" value="1"/>
</dbReference>
<dbReference type="InterPro" id="IPR025295">
    <property type="entry name" value="eCIS_core_dom"/>
</dbReference>
<sequence>MDSAKDKASVAEVGTTRRQRPAAPVRKRPQGIPGLQSTAGNAAVVQMLRQAGHAWAEERHEHGSGCGHTETPAVQRASAQNVLREPGTPLSGGLRSEMEARLNADFSNVRLHTGSAAQSSAAELGARAYTSGSHVVIGRGGEDKHTLAHELTHVIQQRQGPVSGADNGSGLRVSDPSDRFEREAEANAHRVMSGPAPTVAAATSGSDAAGDTAAVAEPTVSRAIQRQYAGRHKVRYADSSQLGVGSMMTAELHPKKVKYGGKPTVKPSWWPKKGSASGDWFSKYMVQGHLLNDNLGGPGNTLDNLTPLTKAGNRKHHEMAEYNVKDEIKKGNIVEYSVEAVFDGMVTGDNLGATGTAAAEVDKYYAAYIPSYLNCQTTVYDSKGRYLYGEAWIVHNTY</sequence>
<evidence type="ECO:0000313" key="4">
    <source>
        <dbReference type="EMBL" id="RDG31561.1"/>
    </source>
</evidence>
<dbReference type="AlphaFoldDB" id="A0A370AQB8"/>
<reference evidence="4 5" key="1">
    <citation type="submission" date="2018-07" db="EMBL/GenBank/DDBJ databases">
        <title>Streptomyces species from bats.</title>
        <authorList>
            <person name="Dunlap C."/>
        </authorList>
    </citation>
    <scope>NUCLEOTIDE SEQUENCE [LARGE SCALE GENOMIC DNA]</scope>
    <source>
        <strain evidence="4 5">AC230</strain>
    </source>
</reference>
<keyword evidence="5" id="KW-1185">Reference proteome</keyword>
<organism evidence="4 5">
    <name type="scientific">Streptomyces corynorhini</name>
    <dbReference type="NCBI Taxonomy" id="2282652"/>
    <lineage>
        <taxon>Bacteria</taxon>
        <taxon>Bacillati</taxon>
        <taxon>Actinomycetota</taxon>
        <taxon>Actinomycetes</taxon>
        <taxon>Kitasatosporales</taxon>
        <taxon>Streptomycetaceae</taxon>
        <taxon>Streptomyces</taxon>
    </lineage>
</organism>
<evidence type="ECO:0000256" key="1">
    <source>
        <dbReference type="SAM" id="MobiDB-lite"/>
    </source>
</evidence>
<accession>A0A370AQB8</accession>
<dbReference type="Proteomes" id="UP000253741">
    <property type="component" value="Unassembled WGS sequence"/>
</dbReference>
<proteinExistence type="predicted"/>
<evidence type="ECO:0000313" key="5">
    <source>
        <dbReference type="Proteomes" id="UP000253741"/>
    </source>
</evidence>
<dbReference type="InterPro" id="IPR044929">
    <property type="entry name" value="DNA/RNA_non-sp_Endonuclease_sf"/>
</dbReference>
<comment type="caution">
    <text evidence="4">The sequence shown here is derived from an EMBL/GenBank/DDBJ whole genome shotgun (WGS) entry which is preliminary data.</text>
</comment>
<name>A0A370AQB8_9ACTN</name>